<dbReference type="AlphaFoldDB" id="D6WCX8"/>
<dbReference type="GO" id="GO:0005829">
    <property type="term" value="C:cytosol"/>
    <property type="evidence" value="ECO:0000318"/>
    <property type="project" value="GO_Central"/>
</dbReference>
<dbReference type="InterPro" id="IPR036812">
    <property type="entry name" value="NAD(P)_OxRdtase_dom_sf"/>
</dbReference>
<evidence type="ECO:0000256" key="3">
    <source>
        <dbReference type="PIRSR" id="PIRSR000097-3"/>
    </source>
</evidence>
<keyword evidence="6" id="KW-1185">Reference proteome</keyword>
<dbReference type="eggNOG" id="KOG1577">
    <property type="taxonomic scope" value="Eukaryota"/>
</dbReference>
<accession>D6WCX8</accession>
<evidence type="ECO:0000256" key="2">
    <source>
        <dbReference type="PIRSR" id="PIRSR000097-2"/>
    </source>
</evidence>
<dbReference type="GO" id="GO:0004032">
    <property type="term" value="F:aldose reductase (NADPH) activity"/>
    <property type="evidence" value="ECO:0000318"/>
    <property type="project" value="GO_Central"/>
</dbReference>
<dbReference type="InterPro" id="IPR023210">
    <property type="entry name" value="NADP_OxRdtase_dom"/>
</dbReference>
<feature type="site" description="Lowers pKa of active site Tyr" evidence="3">
    <location>
        <position position="78"/>
    </location>
</feature>
<dbReference type="OrthoDB" id="416253at2759"/>
<dbReference type="PANTHER" id="PTHR11732">
    <property type="entry name" value="ALDO/KETO REDUCTASE"/>
    <property type="match status" value="1"/>
</dbReference>
<dbReference type="PIRSF" id="PIRSF000097">
    <property type="entry name" value="AKR"/>
    <property type="match status" value="1"/>
</dbReference>
<dbReference type="KEGG" id="tca:657077"/>
<dbReference type="Proteomes" id="UP000007266">
    <property type="component" value="Linkage group 2"/>
</dbReference>
<dbReference type="CDD" id="cd19116">
    <property type="entry name" value="AKR_AKR2E1-5"/>
    <property type="match status" value="1"/>
</dbReference>
<reference evidence="5 6" key="1">
    <citation type="journal article" date="2008" name="Nature">
        <title>The genome of the model beetle and pest Tribolium castaneum.</title>
        <authorList>
            <consortium name="Tribolium Genome Sequencing Consortium"/>
            <person name="Richards S."/>
            <person name="Gibbs R.A."/>
            <person name="Weinstock G.M."/>
            <person name="Brown S.J."/>
            <person name="Denell R."/>
            <person name="Beeman R.W."/>
            <person name="Gibbs R."/>
            <person name="Beeman R.W."/>
            <person name="Brown S.J."/>
            <person name="Bucher G."/>
            <person name="Friedrich M."/>
            <person name="Grimmelikhuijzen C.J."/>
            <person name="Klingler M."/>
            <person name="Lorenzen M."/>
            <person name="Richards S."/>
            <person name="Roth S."/>
            <person name="Schroder R."/>
            <person name="Tautz D."/>
            <person name="Zdobnov E.M."/>
            <person name="Muzny D."/>
            <person name="Gibbs R.A."/>
            <person name="Weinstock G.M."/>
            <person name="Attaway T."/>
            <person name="Bell S."/>
            <person name="Buhay C.J."/>
            <person name="Chandrabose M.N."/>
            <person name="Chavez D."/>
            <person name="Clerk-Blankenburg K.P."/>
            <person name="Cree A."/>
            <person name="Dao M."/>
            <person name="Davis C."/>
            <person name="Chacko J."/>
            <person name="Dinh H."/>
            <person name="Dugan-Rocha S."/>
            <person name="Fowler G."/>
            <person name="Garner T.T."/>
            <person name="Garnes J."/>
            <person name="Gnirke A."/>
            <person name="Hawes A."/>
            <person name="Hernandez J."/>
            <person name="Hines S."/>
            <person name="Holder M."/>
            <person name="Hume J."/>
            <person name="Jhangiani S.N."/>
            <person name="Joshi V."/>
            <person name="Khan Z.M."/>
            <person name="Jackson L."/>
            <person name="Kovar C."/>
            <person name="Kowis A."/>
            <person name="Lee S."/>
            <person name="Lewis L.R."/>
            <person name="Margolis J."/>
            <person name="Morgan M."/>
            <person name="Nazareth L.V."/>
            <person name="Nguyen N."/>
            <person name="Okwuonu G."/>
            <person name="Parker D."/>
            <person name="Richards S."/>
            <person name="Ruiz S.J."/>
            <person name="Santibanez J."/>
            <person name="Savard J."/>
            <person name="Scherer S.E."/>
            <person name="Schneider B."/>
            <person name="Sodergren E."/>
            <person name="Tautz D."/>
            <person name="Vattahil S."/>
            <person name="Villasana D."/>
            <person name="White C.S."/>
            <person name="Wright R."/>
            <person name="Park Y."/>
            <person name="Beeman R.W."/>
            <person name="Lord J."/>
            <person name="Oppert B."/>
            <person name="Lorenzen M."/>
            <person name="Brown S."/>
            <person name="Wang L."/>
            <person name="Savard J."/>
            <person name="Tautz D."/>
            <person name="Richards S."/>
            <person name="Weinstock G."/>
            <person name="Gibbs R.A."/>
            <person name="Liu Y."/>
            <person name="Worley K."/>
            <person name="Weinstock G."/>
            <person name="Elsik C.G."/>
            <person name="Reese J.T."/>
            <person name="Elhaik E."/>
            <person name="Landan G."/>
            <person name="Graur D."/>
            <person name="Arensburger P."/>
            <person name="Atkinson P."/>
            <person name="Beeman R.W."/>
            <person name="Beidler J."/>
            <person name="Brown S.J."/>
            <person name="Demuth J.P."/>
            <person name="Drury D.W."/>
            <person name="Du Y.Z."/>
            <person name="Fujiwara H."/>
            <person name="Lorenzen M."/>
            <person name="Maselli V."/>
            <person name="Osanai M."/>
            <person name="Park Y."/>
            <person name="Robertson H.M."/>
            <person name="Tu Z."/>
            <person name="Wang J.J."/>
            <person name="Wang S."/>
            <person name="Richards S."/>
            <person name="Song H."/>
            <person name="Zhang L."/>
            <person name="Sodergren E."/>
            <person name="Werner D."/>
            <person name="Stanke M."/>
            <person name="Morgenstern B."/>
            <person name="Solovyev V."/>
            <person name="Kosarev P."/>
            <person name="Brown G."/>
            <person name="Chen H.C."/>
            <person name="Ermolaeva O."/>
            <person name="Hlavina W."/>
            <person name="Kapustin Y."/>
            <person name="Kiryutin B."/>
            <person name="Kitts P."/>
            <person name="Maglott D."/>
            <person name="Pruitt K."/>
            <person name="Sapojnikov V."/>
            <person name="Souvorov A."/>
            <person name="Mackey A.J."/>
            <person name="Waterhouse R.M."/>
            <person name="Wyder S."/>
            <person name="Zdobnov E.M."/>
            <person name="Zdobnov E.M."/>
            <person name="Wyder S."/>
            <person name="Kriventseva E.V."/>
            <person name="Kadowaki T."/>
            <person name="Bork P."/>
            <person name="Aranda M."/>
            <person name="Bao R."/>
            <person name="Beermann A."/>
            <person name="Berns N."/>
            <person name="Bolognesi R."/>
            <person name="Bonneton F."/>
            <person name="Bopp D."/>
            <person name="Brown S.J."/>
            <person name="Bucher G."/>
            <person name="Butts T."/>
            <person name="Chaumot A."/>
            <person name="Denell R.E."/>
            <person name="Ferrier D.E."/>
            <person name="Friedrich M."/>
            <person name="Gordon C.M."/>
            <person name="Jindra M."/>
            <person name="Klingler M."/>
            <person name="Lan Q."/>
            <person name="Lattorff H.M."/>
            <person name="Laudet V."/>
            <person name="von Levetsow C."/>
            <person name="Liu Z."/>
            <person name="Lutz R."/>
            <person name="Lynch J.A."/>
            <person name="da Fonseca R.N."/>
            <person name="Posnien N."/>
            <person name="Reuter R."/>
            <person name="Roth S."/>
            <person name="Savard J."/>
            <person name="Schinko J.B."/>
            <person name="Schmitt C."/>
            <person name="Schoppmeier M."/>
            <person name="Schroder R."/>
            <person name="Shippy T.D."/>
            <person name="Simonnet F."/>
            <person name="Marques-Souza H."/>
            <person name="Tautz D."/>
            <person name="Tomoyasu Y."/>
            <person name="Trauner J."/>
            <person name="Van der Zee M."/>
            <person name="Vervoort M."/>
            <person name="Wittkopp N."/>
            <person name="Wimmer E.A."/>
            <person name="Yang X."/>
            <person name="Jones A.K."/>
            <person name="Sattelle D.B."/>
            <person name="Ebert P.R."/>
            <person name="Nelson D."/>
            <person name="Scott J.G."/>
            <person name="Beeman R.W."/>
            <person name="Muthukrishnan S."/>
            <person name="Kramer K.J."/>
            <person name="Arakane Y."/>
            <person name="Beeman R.W."/>
            <person name="Zhu Q."/>
            <person name="Hogenkamp D."/>
            <person name="Dixit R."/>
            <person name="Oppert B."/>
            <person name="Jiang H."/>
            <person name="Zou Z."/>
            <person name="Marshall J."/>
            <person name="Elpidina E."/>
            <person name="Vinokurov K."/>
            <person name="Oppert C."/>
            <person name="Zou Z."/>
            <person name="Evans J."/>
            <person name="Lu Z."/>
            <person name="Zhao P."/>
            <person name="Sumathipala N."/>
            <person name="Altincicek B."/>
            <person name="Vilcinskas A."/>
            <person name="Williams M."/>
            <person name="Hultmark D."/>
            <person name="Hetru C."/>
            <person name="Jiang H."/>
            <person name="Grimmelikhuijzen C.J."/>
            <person name="Hauser F."/>
            <person name="Cazzamali G."/>
            <person name="Williamson M."/>
            <person name="Park Y."/>
            <person name="Li B."/>
            <person name="Tanaka Y."/>
            <person name="Predel R."/>
            <person name="Neupert S."/>
            <person name="Schachtner J."/>
            <person name="Verleyen P."/>
            <person name="Raible F."/>
            <person name="Bork P."/>
            <person name="Friedrich M."/>
            <person name="Walden K.K."/>
            <person name="Robertson H.M."/>
            <person name="Angeli S."/>
            <person name="Foret S."/>
            <person name="Bucher G."/>
            <person name="Schuetz S."/>
            <person name="Maleszka R."/>
            <person name="Wimmer E.A."/>
            <person name="Beeman R.W."/>
            <person name="Lorenzen M."/>
            <person name="Tomoyasu Y."/>
            <person name="Miller S.C."/>
            <person name="Grossmann D."/>
            <person name="Bucher G."/>
        </authorList>
    </citation>
    <scope>NUCLEOTIDE SEQUENCE [LARGE SCALE GENOMIC DNA]</scope>
    <source>
        <strain evidence="5 6">Georgia GA2</strain>
    </source>
</reference>
<dbReference type="PROSITE" id="PS00798">
    <property type="entry name" value="ALDOKETO_REDUCTASE_1"/>
    <property type="match status" value="1"/>
</dbReference>
<dbReference type="FunFam" id="3.20.20.100:FF:000023">
    <property type="entry name" value="aldose reductase"/>
    <property type="match status" value="1"/>
</dbReference>
<dbReference type="Gene3D" id="3.20.20.100">
    <property type="entry name" value="NADP-dependent oxidoreductase domain"/>
    <property type="match status" value="1"/>
</dbReference>
<dbReference type="InterPro" id="IPR044488">
    <property type="entry name" value="AKR2E"/>
</dbReference>
<feature type="binding site" evidence="2">
    <location>
        <position position="111"/>
    </location>
    <ligand>
        <name>substrate</name>
    </ligand>
</feature>
<dbReference type="STRING" id="7070.D6WCX8"/>
<dbReference type="PROSITE" id="PS00063">
    <property type="entry name" value="ALDOKETO_REDUCTASE_3"/>
    <property type="match status" value="1"/>
</dbReference>
<dbReference type="InterPro" id="IPR020471">
    <property type="entry name" value="AKR"/>
</dbReference>
<evidence type="ECO:0000313" key="6">
    <source>
        <dbReference type="Proteomes" id="UP000007266"/>
    </source>
</evidence>
<proteinExistence type="predicted"/>
<protein>
    <submittedName>
        <fullName evidence="5">Aldose reductase-like Protein</fullName>
    </submittedName>
</protein>
<dbReference type="OMA" id="RLIKMEH"/>
<evidence type="ECO:0000259" key="4">
    <source>
        <dbReference type="Pfam" id="PF00248"/>
    </source>
</evidence>
<sequence>MSKTLKLNNGLEIPVVGLGTYKSGKGEVKRAVSDAIDAGYRHFDCAWFYGNEDEVGVALNEKIKQGVVKREDLFVTSKLWNNFHARDKVVPMCKETLSSLKLSYIDLYLVHWPFGFKESASLWPINEGEAAFSDIDYLETWQGMEECVRLGLTKSIGVSNFNEEQIERLIKNCKIKPVVNQVEVNPNLNQKKLIEFCKKHDIVVTGYCPLGRSEYAGTPGFPEPTIFDPKVIEMGKKYKKTPAQIVLNYLVSLGISVVPKSVTKSRIIENIDIFDFKLDAGDVAYLDSCNKNQRVCPLSEFSAHKYYSF</sequence>
<reference evidence="5 6" key="2">
    <citation type="journal article" date="2010" name="Nucleic Acids Res.">
        <title>BeetleBase in 2010: revisions to provide comprehensive genomic information for Tribolium castaneum.</title>
        <authorList>
            <person name="Kim H.S."/>
            <person name="Murphy T."/>
            <person name="Xia J."/>
            <person name="Caragea D."/>
            <person name="Park Y."/>
            <person name="Beeman R.W."/>
            <person name="Lorenzen M.D."/>
            <person name="Butcher S."/>
            <person name="Manak J.R."/>
            <person name="Brown S.J."/>
        </authorList>
    </citation>
    <scope>GENOME REANNOTATION</scope>
    <source>
        <strain evidence="5 6">Georgia GA2</strain>
    </source>
</reference>
<feature type="domain" description="NADP-dependent oxidoreductase" evidence="4">
    <location>
        <begin position="17"/>
        <end position="290"/>
    </location>
</feature>
<feature type="active site" description="Proton donor" evidence="1">
    <location>
        <position position="49"/>
    </location>
</feature>
<gene>
    <name evidence="5" type="primary">AUGUSTUS-3.0.2_04950</name>
    <name evidence="5" type="ORF">TcasGA2_TC004950</name>
</gene>
<evidence type="ECO:0000256" key="1">
    <source>
        <dbReference type="PIRSR" id="PIRSR000097-1"/>
    </source>
</evidence>
<dbReference type="EMBL" id="KQ971311">
    <property type="protein sequence ID" value="EEZ99072.1"/>
    <property type="molecule type" value="Genomic_DNA"/>
</dbReference>
<name>D6WCX8_TRICA</name>
<dbReference type="HOGENOM" id="CLU_023205_0_0_1"/>
<dbReference type="SUPFAM" id="SSF51430">
    <property type="entry name" value="NAD(P)-linked oxidoreductase"/>
    <property type="match status" value="1"/>
</dbReference>
<dbReference type="Pfam" id="PF00248">
    <property type="entry name" value="Aldo_ket_red"/>
    <property type="match status" value="1"/>
</dbReference>
<organism evidence="5 6">
    <name type="scientific">Tribolium castaneum</name>
    <name type="common">Red flour beetle</name>
    <dbReference type="NCBI Taxonomy" id="7070"/>
    <lineage>
        <taxon>Eukaryota</taxon>
        <taxon>Metazoa</taxon>
        <taxon>Ecdysozoa</taxon>
        <taxon>Arthropoda</taxon>
        <taxon>Hexapoda</taxon>
        <taxon>Insecta</taxon>
        <taxon>Pterygota</taxon>
        <taxon>Neoptera</taxon>
        <taxon>Endopterygota</taxon>
        <taxon>Coleoptera</taxon>
        <taxon>Polyphaga</taxon>
        <taxon>Cucujiformia</taxon>
        <taxon>Tenebrionidae</taxon>
        <taxon>Tenebrionidae incertae sedis</taxon>
        <taxon>Tribolium</taxon>
    </lineage>
</organism>
<dbReference type="PROSITE" id="PS00062">
    <property type="entry name" value="ALDOKETO_REDUCTASE_2"/>
    <property type="match status" value="1"/>
</dbReference>
<dbReference type="PRINTS" id="PR00069">
    <property type="entry name" value="ALDKETRDTASE"/>
</dbReference>
<dbReference type="PhylomeDB" id="D6WCX8"/>
<evidence type="ECO:0000313" key="5">
    <source>
        <dbReference type="EMBL" id="EEZ99072.1"/>
    </source>
</evidence>
<dbReference type="InterPro" id="IPR018170">
    <property type="entry name" value="Aldo/ket_reductase_CS"/>
</dbReference>